<feature type="region of interest" description="Disordered" evidence="1">
    <location>
        <begin position="44"/>
        <end position="71"/>
    </location>
</feature>
<accession>A0A3D8IB47</accession>
<evidence type="ECO:0000313" key="3">
    <source>
        <dbReference type="EMBL" id="RDU62318.1"/>
    </source>
</evidence>
<evidence type="ECO:0000256" key="1">
    <source>
        <dbReference type="SAM" id="MobiDB-lite"/>
    </source>
</evidence>
<organism evidence="3 4">
    <name type="scientific">Helicobacter ganmani</name>
    <dbReference type="NCBI Taxonomy" id="60246"/>
    <lineage>
        <taxon>Bacteria</taxon>
        <taxon>Pseudomonadati</taxon>
        <taxon>Campylobacterota</taxon>
        <taxon>Epsilonproteobacteria</taxon>
        <taxon>Campylobacterales</taxon>
        <taxon>Helicobacteraceae</taxon>
        <taxon>Helicobacter</taxon>
    </lineage>
</organism>
<protein>
    <recommendedName>
        <fullName evidence="5">Secreted protein</fullName>
    </recommendedName>
</protein>
<proteinExistence type="predicted"/>
<dbReference type="AlphaFoldDB" id="A0A3D8IB47"/>
<comment type="caution">
    <text evidence="3">The sequence shown here is derived from an EMBL/GenBank/DDBJ whole genome shotgun (WGS) entry which is preliminary data.</text>
</comment>
<reference evidence="3 4" key="1">
    <citation type="submission" date="2018-04" db="EMBL/GenBank/DDBJ databases">
        <title>Novel Campyloabacter and Helicobacter Species and Strains.</title>
        <authorList>
            <person name="Mannion A.J."/>
            <person name="Shen Z."/>
            <person name="Fox J.G."/>
        </authorList>
    </citation>
    <scope>NUCLEOTIDE SEQUENCE [LARGE SCALE GENOMIC DNA]</scope>
    <source>
        <strain evidence="3 4">MIT 99-5101</strain>
    </source>
</reference>
<dbReference type="GeneID" id="82536019"/>
<dbReference type="EMBL" id="NXLS01000007">
    <property type="protein sequence ID" value="RDU62318.1"/>
    <property type="molecule type" value="Genomic_DNA"/>
</dbReference>
<evidence type="ECO:0000313" key="4">
    <source>
        <dbReference type="Proteomes" id="UP000256650"/>
    </source>
</evidence>
<keyword evidence="4" id="KW-1185">Reference proteome</keyword>
<feature type="signal peptide" evidence="2">
    <location>
        <begin position="1"/>
        <end position="24"/>
    </location>
</feature>
<name>A0A3D8IB47_9HELI</name>
<sequence>MRQLILKISYTAILLSAYGNVALAQESQNKSCCTIAGSGGFTLSEEDKASLQENQESQSQKTNDQPKKEKE</sequence>
<feature type="chain" id="PRO_5017619789" description="Secreted protein" evidence="2">
    <location>
        <begin position="25"/>
        <end position="71"/>
    </location>
</feature>
<feature type="compositionally biased region" description="Polar residues" evidence="1">
    <location>
        <begin position="51"/>
        <end position="63"/>
    </location>
</feature>
<evidence type="ECO:0008006" key="5">
    <source>
        <dbReference type="Google" id="ProtNLM"/>
    </source>
</evidence>
<gene>
    <name evidence="3" type="ORF">CQA43_06915</name>
</gene>
<keyword evidence="2" id="KW-0732">Signal</keyword>
<dbReference type="RefSeq" id="WP_115551883.1">
    <property type="nucleotide sequence ID" value="NZ_CAPHNE010000013.1"/>
</dbReference>
<dbReference type="Proteomes" id="UP000256650">
    <property type="component" value="Unassembled WGS sequence"/>
</dbReference>
<dbReference type="OrthoDB" id="5330064at2"/>
<evidence type="ECO:0000256" key="2">
    <source>
        <dbReference type="SAM" id="SignalP"/>
    </source>
</evidence>